<dbReference type="Pfam" id="PF01209">
    <property type="entry name" value="Ubie_methyltran"/>
    <property type="match status" value="1"/>
</dbReference>
<dbReference type="HAMAP" id="MF_01813">
    <property type="entry name" value="MenG_UbiE_methyltr"/>
    <property type="match status" value="1"/>
</dbReference>
<sequence length="253" mass="28171">MGTQGTDPQTAHFGFRQVDEDEKDTLVASVFRSVAGQYDLMNDLMSLGGHRLWKDFVISRSSVRSGHKILDVATGTADLVRRFAERVGPDGQVVGVDINADMLAIGRSRLVDAGIAQGVELLIANAEQLPFIEHRFDCVTIAFGLRNVTHIPIALQAMTRMLRPGGRMLVLEFSQPRDGPFARWYDHYSFKLIPPLGRVVAGDEESYRYLVESIRRHPDQETLKDMMLSAGLEDVSYHNLSGGVVALHVGFRY</sequence>
<name>A0A161K6G9_9ZZZZ</name>
<dbReference type="InterPro" id="IPR023576">
    <property type="entry name" value="UbiE/COQ5_MeTrFase_CS"/>
</dbReference>
<dbReference type="GO" id="GO:0032259">
    <property type="term" value="P:methylation"/>
    <property type="evidence" value="ECO:0007669"/>
    <property type="project" value="UniProtKB-KW"/>
</dbReference>
<dbReference type="PANTHER" id="PTHR43591">
    <property type="entry name" value="METHYLTRANSFERASE"/>
    <property type="match status" value="1"/>
</dbReference>
<dbReference type="PANTHER" id="PTHR43591:SF24">
    <property type="entry name" value="2-METHOXY-6-POLYPRENYL-1,4-BENZOQUINOL METHYLASE, MITOCHONDRIAL"/>
    <property type="match status" value="1"/>
</dbReference>
<evidence type="ECO:0000313" key="4">
    <source>
        <dbReference type="EMBL" id="CUS53412.1"/>
    </source>
</evidence>
<gene>
    <name evidence="4" type="ORF">MGWOODY_XGa1421</name>
</gene>
<evidence type="ECO:0000256" key="1">
    <source>
        <dbReference type="ARBA" id="ARBA00022603"/>
    </source>
</evidence>
<organism evidence="4">
    <name type="scientific">hydrothermal vent metagenome</name>
    <dbReference type="NCBI Taxonomy" id="652676"/>
    <lineage>
        <taxon>unclassified sequences</taxon>
        <taxon>metagenomes</taxon>
        <taxon>ecological metagenomes</taxon>
    </lineage>
</organism>
<evidence type="ECO:0000256" key="3">
    <source>
        <dbReference type="ARBA" id="ARBA00022691"/>
    </source>
</evidence>
<dbReference type="GO" id="GO:0008425">
    <property type="term" value="F:2-methoxy-6-polyprenyl-1,4-benzoquinol methyltransferase activity"/>
    <property type="evidence" value="ECO:0007669"/>
    <property type="project" value="TreeGrafter"/>
</dbReference>
<dbReference type="InterPro" id="IPR004033">
    <property type="entry name" value="UbiE/COQ5_MeTrFase"/>
</dbReference>
<dbReference type="NCBIfam" id="NF001244">
    <property type="entry name" value="PRK00216.1-5"/>
    <property type="match status" value="1"/>
</dbReference>
<dbReference type="SUPFAM" id="SSF53335">
    <property type="entry name" value="S-adenosyl-L-methionine-dependent methyltransferases"/>
    <property type="match status" value="1"/>
</dbReference>
<keyword evidence="3" id="KW-0949">S-adenosyl-L-methionine</keyword>
<dbReference type="PROSITE" id="PS01183">
    <property type="entry name" value="UBIE_1"/>
    <property type="match status" value="1"/>
</dbReference>
<dbReference type="AlphaFoldDB" id="A0A161K6G9"/>
<dbReference type="NCBIfam" id="TIGR01934">
    <property type="entry name" value="MenG_MenH_UbiE"/>
    <property type="match status" value="1"/>
</dbReference>
<dbReference type="InterPro" id="IPR029063">
    <property type="entry name" value="SAM-dependent_MTases_sf"/>
</dbReference>
<dbReference type="CDD" id="cd02440">
    <property type="entry name" value="AdoMet_MTases"/>
    <property type="match status" value="1"/>
</dbReference>
<accession>A0A161K6G9</accession>
<evidence type="ECO:0000256" key="2">
    <source>
        <dbReference type="ARBA" id="ARBA00022679"/>
    </source>
</evidence>
<keyword evidence="2 4" id="KW-0808">Transferase</keyword>
<dbReference type="PROSITE" id="PS51608">
    <property type="entry name" value="SAM_MT_UBIE"/>
    <property type="match status" value="1"/>
</dbReference>
<dbReference type="EC" id="2.1.1.-" evidence="4"/>
<protein>
    <submittedName>
        <fullName evidence="4">Ubiquinone/menaquinone biosynthesis methyltransferase UbiE</fullName>
        <ecNumber evidence="4">2.1.1.-</ecNumber>
    </submittedName>
</protein>
<keyword evidence="1 4" id="KW-0489">Methyltransferase</keyword>
<keyword evidence="4" id="KW-0830">Ubiquinone</keyword>
<proteinExistence type="inferred from homology"/>
<reference evidence="4" key="1">
    <citation type="submission" date="2015-10" db="EMBL/GenBank/DDBJ databases">
        <authorList>
            <person name="Gilbert D.G."/>
        </authorList>
    </citation>
    <scope>NUCLEOTIDE SEQUENCE</scope>
</reference>
<dbReference type="EMBL" id="CZRL01000097">
    <property type="protein sequence ID" value="CUS53412.1"/>
    <property type="molecule type" value="Genomic_DNA"/>
</dbReference>
<dbReference type="Gene3D" id="3.40.50.150">
    <property type="entry name" value="Vaccinia Virus protein VP39"/>
    <property type="match status" value="1"/>
</dbReference>